<comment type="caution">
    <text evidence="6">The sequence shown here is derived from an EMBL/GenBank/DDBJ whole genome shotgun (WGS) entry which is preliminary data.</text>
</comment>
<dbReference type="GO" id="GO:0003677">
    <property type="term" value="F:DNA binding"/>
    <property type="evidence" value="ECO:0007669"/>
    <property type="project" value="UniProtKB-KW"/>
</dbReference>
<evidence type="ECO:0000259" key="5">
    <source>
        <dbReference type="SMART" id="SM00347"/>
    </source>
</evidence>
<dbReference type="Proteomes" id="UP000003900">
    <property type="component" value="Unassembled WGS sequence"/>
</dbReference>
<dbReference type="SUPFAM" id="SSF46785">
    <property type="entry name" value="Winged helix' DNA-binding domain"/>
    <property type="match status" value="1"/>
</dbReference>
<gene>
    <name evidence="6" type="ORF">PDENDC454_25566</name>
</gene>
<keyword evidence="1" id="KW-0805">Transcription regulation</keyword>
<dbReference type="EMBL" id="AHKH01000137">
    <property type="protein sequence ID" value="EHQ59390.1"/>
    <property type="molecule type" value="Genomic_DNA"/>
</dbReference>
<dbReference type="RefSeq" id="WP_006679588.1">
    <property type="nucleotide sequence ID" value="NZ_AHKH01000137.1"/>
</dbReference>
<proteinExistence type="predicted"/>
<evidence type="ECO:0000256" key="1">
    <source>
        <dbReference type="ARBA" id="ARBA00023015"/>
    </source>
</evidence>
<evidence type="ECO:0000256" key="4">
    <source>
        <dbReference type="SAM" id="Coils"/>
    </source>
</evidence>
<dbReference type="SMART" id="SM00347">
    <property type="entry name" value="HTH_MARR"/>
    <property type="match status" value="1"/>
</dbReference>
<feature type="coiled-coil region" evidence="4">
    <location>
        <begin position="21"/>
        <end position="48"/>
    </location>
</feature>
<protein>
    <submittedName>
        <fullName evidence="6">MarR family transcriptional regulator</fullName>
    </submittedName>
</protein>
<keyword evidence="2" id="KW-0238">DNA-binding</keyword>
<dbReference type="PATRIC" id="fig|1131935.3.peg.5310"/>
<evidence type="ECO:0000256" key="3">
    <source>
        <dbReference type="ARBA" id="ARBA00023163"/>
    </source>
</evidence>
<dbReference type="PANTHER" id="PTHR35790">
    <property type="entry name" value="HTH-TYPE TRANSCRIPTIONAL REGULATOR PCHR"/>
    <property type="match status" value="1"/>
</dbReference>
<keyword evidence="3" id="KW-0804">Transcription</keyword>
<evidence type="ECO:0000256" key="2">
    <source>
        <dbReference type="ARBA" id="ARBA00023125"/>
    </source>
</evidence>
<dbReference type="Pfam" id="PF01047">
    <property type="entry name" value="MarR"/>
    <property type="match status" value="1"/>
</dbReference>
<dbReference type="InterPro" id="IPR036390">
    <property type="entry name" value="WH_DNA-bd_sf"/>
</dbReference>
<dbReference type="InterPro" id="IPR052067">
    <property type="entry name" value="Metal_resp_HTH_trans_reg"/>
</dbReference>
<dbReference type="InterPro" id="IPR036388">
    <property type="entry name" value="WH-like_DNA-bd_sf"/>
</dbReference>
<dbReference type="PANTHER" id="PTHR35790:SF4">
    <property type="entry name" value="HTH-TYPE TRANSCRIPTIONAL REGULATOR PCHR"/>
    <property type="match status" value="1"/>
</dbReference>
<evidence type="ECO:0000313" key="7">
    <source>
        <dbReference type="Proteomes" id="UP000003900"/>
    </source>
</evidence>
<name>H3SNG3_9BACL</name>
<dbReference type="STRING" id="1131935.PDENDC454_25566"/>
<organism evidence="6 7">
    <name type="scientific">Paenibacillus dendritiformis C454</name>
    <dbReference type="NCBI Taxonomy" id="1131935"/>
    <lineage>
        <taxon>Bacteria</taxon>
        <taxon>Bacillati</taxon>
        <taxon>Bacillota</taxon>
        <taxon>Bacilli</taxon>
        <taxon>Bacillales</taxon>
        <taxon>Paenibacillaceae</taxon>
        <taxon>Paenibacillus</taxon>
    </lineage>
</organism>
<dbReference type="Gene3D" id="1.10.10.10">
    <property type="entry name" value="Winged helix-like DNA-binding domain superfamily/Winged helix DNA-binding domain"/>
    <property type="match status" value="1"/>
</dbReference>
<feature type="domain" description="HTH marR-type" evidence="5">
    <location>
        <begin position="53"/>
        <end position="158"/>
    </location>
</feature>
<dbReference type="GO" id="GO:0003700">
    <property type="term" value="F:DNA-binding transcription factor activity"/>
    <property type="evidence" value="ECO:0007669"/>
    <property type="project" value="InterPro"/>
</dbReference>
<dbReference type="AlphaFoldDB" id="H3SNG3"/>
<dbReference type="OrthoDB" id="5358347at2"/>
<dbReference type="InterPro" id="IPR000835">
    <property type="entry name" value="HTH_MarR-typ"/>
</dbReference>
<accession>H3SNG3</accession>
<keyword evidence="7" id="KW-1185">Reference proteome</keyword>
<sequence>MTDTADNHAQSEDHQEGKPMIEEILRLIAALQKRAESEEDEEREWMLRNCSNPAVAEHLRDMTIMELHVLDAIGQLEPVNGITISKQFGIFKGTVSKITRRLAAKNLIQKEFLPGNKKEILFRTTPLGSELHQLHQALHRQLEIGVVRFLQKYEPDELRILVRVLQDASTASWVHPEHGPDTATGQPESR</sequence>
<keyword evidence="4" id="KW-0175">Coiled coil</keyword>
<reference evidence="6 7" key="1">
    <citation type="journal article" date="2012" name="J. Bacteriol.">
        <title>Genome Sequence of the Pattern-Forming Social Bacterium Paenibacillus dendritiformis C454 Chiral Morphotype.</title>
        <authorList>
            <person name="Sirota-Madi A."/>
            <person name="Olender T."/>
            <person name="Helman Y."/>
            <person name="Brainis I."/>
            <person name="Finkelshtein A."/>
            <person name="Roth D."/>
            <person name="Hagai E."/>
            <person name="Leshkowitz D."/>
            <person name="Brodsky L."/>
            <person name="Galatenko V."/>
            <person name="Nikolaev V."/>
            <person name="Gutnick D.L."/>
            <person name="Lancet D."/>
            <person name="Ben-Jacob E."/>
        </authorList>
    </citation>
    <scope>NUCLEOTIDE SEQUENCE [LARGE SCALE GENOMIC DNA]</scope>
    <source>
        <strain evidence="6 7">C454</strain>
    </source>
</reference>
<evidence type="ECO:0000313" key="6">
    <source>
        <dbReference type="EMBL" id="EHQ59390.1"/>
    </source>
</evidence>